<protein>
    <submittedName>
        <fullName evidence="1">Uncharacterized protein</fullName>
    </submittedName>
</protein>
<dbReference type="EMBL" id="CM055095">
    <property type="protein sequence ID" value="KAJ7560308.1"/>
    <property type="molecule type" value="Genomic_DNA"/>
</dbReference>
<reference evidence="2" key="1">
    <citation type="journal article" date="2024" name="Proc. Natl. Acad. Sci. U.S.A.">
        <title>Extraordinary preservation of gene collinearity over three hundred million years revealed in homosporous lycophytes.</title>
        <authorList>
            <person name="Li C."/>
            <person name="Wickell D."/>
            <person name="Kuo L.Y."/>
            <person name="Chen X."/>
            <person name="Nie B."/>
            <person name="Liao X."/>
            <person name="Peng D."/>
            <person name="Ji J."/>
            <person name="Jenkins J."/>
            <person name="Williams M."/>
            <person name="Shu S."/>
            <person name="Plott C."/>
            <person name="Barry K."/>
            <person name="Rajasekar S."/>
            <person name="Grimwood J."/>
            <person name="Han X."/>
            <person name="Sun S."/>
            <person name="Hou Z."/>
            <person name="He W."/>
            <person name="Dai G."/>
            <person name="Sun C."/>
            <person name="Schmutz J."/>
            <person name="Leebens-Mack J.H."/>
            <person name="Li F.W."/>
            <person name="Wang L."/>
        </authorList>
    </citation>
    <scope>NUCLEOTIDE SEQUENCE [LARGE SCALE GENOMIC DNA]</scope>
    <source>
        <strain evidence="2">cv. PW_Plant_1</strain>
    </source>
</reference>
<name>A0ACC2E131_DIPCM</name>
<evidence type="ECO:0000313" key="1">
    <source>
        <dbReference type="EMBL" id="KAJ7560308.1"/>
    </source>
</evidence>
<dbReference type="Proteomes" id="UP001162992">
    <property type="component" value="Chromosome 4"/>
</dbReference>
<comment type="caution">
    <text evidence="1">The sequence shown here is derived from an EMBL/GenBank/DDBJ whole genome shotgun (WGS) entry which is preliminary data.</text>
</comment>
<evidence type="ECO:0000313" key="2">
    <source>
        <dbReference type="Proteomes" id="UP001162992"/>
    </source>
</evidence>
<accession>A0ACC2E131</accession>
<organism evidence="1 2">
    <name type="scientific">Diphasiastrum complanatum</name>
    <name type="common">Issler's clubmoss</name>
    <name type="synonym">Lycopodium complanatum</name>
    <dbReference type="NCBI Taxonomy" id="34168"/>
    <lineage>
        <taxon>Eukaryota</taxon>
        <taxon>Viridiplantae</taxon>
        <taxon>Streptophyta</taxon>
        <taxon>Embryophyta</taxon>
        <taxon>Tracheophyta</taxon>
        <taxon>Lycopodiopsida</taxon>
        <taxon>Lycopodiales</taxon>
        <taxon>Lycopodiaceae</taxon>
        <taxon>Lycopodioideae</taxon>
        <taxon>Diphasiastrum</taxon>
    </lineage>
</organism>
<sequence length="386" mass="42536">MPHSQVSNNEILREHGADLSLTVWGSLLRYLEPMHELKKQGCKYDNIVELAALEYKKSRLVRVRGRRGRLGFGLDGEAEVVSARGRGSGGRGFISGAGETEIQLQRRRIAVRKSRLTSLLSEVRRTRSLHRAARRRHGLSQVLNGQSLPLVAVVGYTNAGKSSLVSALSRSSVYVDDRLFATLDPQVRSVVLPSGQKVLLSDTVGFISDLPVQLVEAFHATLEEVVEADVLLHVIDSSAANADEQRSAVLQVLEEIGVSKERLENQLIEAWNKVDLTESDSKITETEDACQLEALDSRLFLSSSQENSHGVFSEDRSASLMYCKSHDGGMLKPDEVSEKMNIWGAQLLNGEVTRVATSAVRGTGLHDLLHVLDNHLKKQSSEVQIE</sequence>
<keyword evidence="2" id="KW-1185">Reference proteome</keyword>
<gene>
    <name evidence="1" type="ORF">O6H91_04G123400</name>
</gene>
<proteinExistence type="predicted"/>